<dbReference type="HAMAP" id="MF_00206">
    <property type="entry name" value="Lipoyl_synth"/>
    <property type="match status" value="1"/>
</dbReference>
<accession>A0A7S0PRS6</accession>
<dbReference type="EMBL" id="HBEW01008401">
    <property type="protein sequence ID" value="CAD8588664.1"/>
    <property type="molecule type" value="Transcribed_RNA"/>
</dbReference>
<dbReference type="SMART" id="SM00729">
    <property type="entry name" value="Elp3"/>
    <property type="match status" value="1"/>
</dbReference>
<feature type="binding site" evidence="10">
    <location>
        <position position="177"/>
    </location>
    <ligand>
        <name>[4Fe-4S] cluster</name>
        <dbReference type="ChEBI" id="CHEBI:49883"/>
        <label>2</label>
        <note>4Fe-4S-S-AdoMet</note>
    </ligand>
</feature>
<comment type="catalytic activity">
    <reaction evidence="9 10">
        <text>[[Fe-S] cluster scaffold protein carrying a second [4Fe-4S](2+) cluster] + N(6)-octanoyl-L-lysyl-[protein] + 2 oxidized [2Fe-2S]-[ferredoxin] + 2 S-adenosyl-L-methionine + 4 H(+) = [[Fe-S] cluster scaffold protein] + N(6)-[(R)-dihydrolipoyl]-L-lysyl-[protein] + 4 Fe(3+) + 2 hydrogen sulfide + 2 5'-deoxyadenosine + 2 L-methionine + 2 reduced [2Fe-2S]-[ferredoxin]</text>
        <dbReference type="Rhea" id="RHEA:16585"/>
        <dbReference type="Rhea" id="RHEA-COMP:9928"/>
        <dbReference type="Rhea" id="RHEA-COMP:10000"/>
        <dbReference type="Rhea" id="RHEA-COMP:10001"/>
        <dbReference type="Rhea" id="RHEA-COMP:10475"/>
        <dbReference type="Rhea" id="RHEA-COMP:14568"/>
        <dbReference type="Rhea" id="RHEA-COMP:14569"/>
        <dbReference type="ChEBI" id="CHEBI:15378"/>
        <dbReference type="ChEBI" id="CHEBI:17319"/>
        <dbReference type="ChEBI" id="CHEBI:29034"/>
        <dbReference type="ChEBI" id="CHEBI:29919"/>
        <dbReference type="ChEBI" id="CHEBI:33722"/>
        <dbReference type="ChEBI" id="CHEBI:33737"/>
        <dbReference type="ChEBI" id="CHEBI:33738"/>
        <dbReference type="ChEBI" id="CHEBI:57844"/>
        <dbReference type="ChEBI" id="CHEBI:59789"/>
        <dbReference type="ChEBI" id="CHEBI:78809"/>
        <dbReference type="ChEBI" id="CHEBI:83100"/>
        <dbReference type="EC" id="2.8.1.8"/>
    </reaction>
</comment>
<dbReference type="PROSITE" id="PS51918">
    <property type="entry name" value="RADICAL_SAM"/>
    <property type="match status" value="1"/>
</dbReference>
<dbReference type="InterPro" id="IPR006638">
    <property type="entry name" value="Elp3/MiaA/NifB-like_rSAM"/>
</dbReference>
<dbReference type="InterPro" id="IPR027527">
    <property type="entry name" value="Lipoyl_synth_mt"/>
</dbReference>
<evidence type="ECO:0000256" key="5">
    <source>
        <dbReference type="ARBA" id="ARBA00022723"/>
    </source>
</evidence>
<comment type="function">
    <text evidence="10">Catalyzes the radical-mediated insertion of two sulfur atoms into the C-6 and C-8 positions of the octanoyl moiety bound to the lipoyl domains of lipoate-dependent enzymes, thereby converting the octanoylated domains into lipoylated derivatives.</text>
</comment>
<comment type="pathway">
    <text evidence="10">Protein modification; protein lipoylation via endogenous pathway; protein N(6)-(lipoyl)lysine from octanoyl-[acyl-carrier-protein]: step 2/2.</text>
</comment>
<feature type="binding site" evidence="10">
    <location>
        <position position="184"/>
    </location>
    <ligand>
        <name>[4Fe-4S] cluster</name>
        <dbReference type="ChEBI" id="CHEBI:49883"/>
        <label>2</label>
        <note>4Fe-4S-S-AdoMet</note>
    </ligand>
</feature>
<dbReference type="SFLD" id="SFLDF00271">
    <property type="entry name" value="lipoyl_synthase"/>
    <property type="match status" value="1"/>
</dbReference>
<dbReference type="SFLD" id="SFLDG01058">
    <property type="entry name" value="lipoyl_synthase_like"/>
    <property type="match status" value="1"/>
</dbReference>
<dbReference type="NCBIfam" id="NF004019">
    <property type="entry name" value="PRK05481.1"/>
    <property type="match status" value="1"/>
</dbReference>
<dbReference type="GO" id="GO:0005739">
    <property type="term" value="C:mitochondrion"/>
    <property type="evidence" value="ECO:0007669"/>
    <property type="project" value="UniProtKB-SubCell"/>
</dbReference>
<keyword evidence="4 10" id="KW-0949">S-adenosyl-L-methionine</keyword>
<evidence type="ECO:0000256" key="2">
    <source>
        <dbReference type="ARBA" id="ARBA00022485"/>
    </source>
</evidence>
<dbReference type="GO" id="GO:0016992">
    <property type="term" value="F:lipoate synthase activity"/>
    <property type="evidence" value="ECO:0007669"/>
    <property type="project" value="UniProtKB-UniRule"/>
</dbReference>
<organism evidence="13">
    <name type="scientific">Ostreococcus mediterraneus</name>
    <dbReference type="NCBI Taxonomy" id="1486918"/>
    <lineage>
        <taxon>Eukaryota</taxon>
        <taxon>Viridiplantae</taxon>
        <taxon>Chlorophyta</taxon>
        <taxon>Mamiellophyceae</taxon>
        <taxon>Mamiellales</taxon>
        <taxon>Bathycoccaceae</taxon>
        <taxon>Ostreococcus</taxon>
    </lineage>
</organism>
<dbReference type="SUPFAM" id="SSF102114">
    <property type="entry name" value="Radical SAM enzymes"/>
    <property type="match status" value="1"/>
</dbReference>
<dbReference type="Pfam" id="PF04055">
    <property type="entry name" value="Radical_SAM"/>
    <property type="match status" value="1"/>
</dbReference>
<dbReference type="GO" id="GO:0046872">
    <property type="term" value="F:metal ion binding"/>
    <property type="evidence" value="ECO:0007669"/>
    <property type="project" value="UniProtKB-KW"/>
</dbReference>
<evidence type="ECO:0000256" key="3">
    <source>
        <dbReference type="ARBA" id="ARBA00022679"/>
    </source>
</evidence>
<keyword evidence="5 10" id="KW-0479">Metal-binding</keyword>
<dbReference type="NCBIfam" id="NF009544">
    <property type="entry name" value="PRK12928.1"/>
    <property type="match status" value="1"/>
</dbReference>
<keyword evidence="2 10" id="KW-0004">4Fe-4S</keyword>
<evidence type="ECO:0000256" key="7">
    <source>
        <dbReference type="ARBA" id="ARBA00023014"/>
    </source>
</evidence>
<keyword evidence="6 10" id="KW-0408">Iron</keyword>
<dbReference type="SFLD" id="SFLDS00029">
    <property type="entry name" value="Radical_SAM"/>
    <property type="match status" value="1"/>
</dbReference>
<dbReference type="InterPro" id="IPR058240">
    <property type="entry name" value="rSAM_sf"/>
</dbReference>
<name>A0A7S0PRS6_9CHLO</name>
<protein>
    <recommendedName>
        <fullName evidence="10">Lipoyl synthase, mitochondrial</fullName>
        <ecNumber evidence="10">2.8.1.8</ecNumber>
    </recommendedName>
    <alternativeName>
        <fullName evidence="10">Lipoate synthase</fullName>
        <shortName evidence="10">LS</shortName>
        <shortName evidence="10">Lip-syn</shortName>
    </alternativeName>
    <alternativeName>
        <fullName evidence="10">Lipoic acid synthase</fullName>
    </alternativeName>
</protein>
<dbReference type="InterPro" id="IPR013785">
    <property type="entry name" value="Aldolase_TIM"/>
</dbReference>
<feature type="binding site" evidence="10">
    <location>
        <position position="390"/>
    </location>
    <ligand>
        <name>[4Fe-4S] cluster</name>
        <dbReference type="ChEBI" id="CHEBI:49883"/>
        <label>1</label>
    </ligand>
</feature>
<keyword evidence="7 10" id="KW-0411">Iron-sulfur</keyword>
<dbReference type="AlphaFoldDB" id="A0A7S0PRS6"/>
<feature type="binding site" evidence="10">
    <location>
        <position position="181"/>
    </location>
    <ligand>
        <name>[4Fe-4S] cluster</name>
        <dbReference type="ChEBI" id="CHEBI:49883"/>
        <label>2</label>
        <note>4Fe-4S-S-AdoMet</note>
    </ligand>
</feature>
<evidence type="ECO:0000256" key="4">
    <source>
        <dbReference type="ARBA" id="ARBA00022691"/>
    </source>
</evidence>
<comment type="cofactor">
    <cofactor evidence="10">
        <name>[4Fe-4S] cluster</name>
        <dbReference type="ChEBI" id="CHEBI:49883"/>
    </cofactor>
    <text evidence="10">Binds 2 [4Fe-4S] clusters per subunit. One cluster is coordinated with 3 cysteines and an exchangeable S-adenosyl-L-methionine.</text>
</comment>
<evidence type="ECO:0000259" key="12">
    <source>
        <dbReference type="PROSITE" id="PS51918"/>
    </source>
</evidence>
<feature type="binding site" evidence="10">
    <location>
        <position position="157"/>
    </location>
    <ligand>
        <name>[4Fe-4S] cluster</name>
        <dbReference type="ChEBI" id="CHEBI:49883"/>
        <label>1</label>
    </ligand>
</feature>
<dbReference type="Pfam" id="PF16881">
    <property type="entry name" value="LIAS_N"/>
    <property type="match status" value="1"/>
</dbReference>
<dbReference type="PANTHER" id="PTHR10949">
    <property type="entry name" value="LIPOYL SYNTHASE"/>
    <property type="match status" value="1"/>
</dbReference>
<dbReference type="EC" id="2.8.1.8" evidence="10"/>
<feature type="binding site" evidence="10">
    <location>
        <position position="151"/>
    </location>
    <ligand>
        <name>[4Fe-4S] cluster</name>
        <dbReference type="ChEBI" id="CHEBI:49883"/>
        <label>1</label>
    </ligand>
</feature>
<dbReference type="NCBIfam" id="TIGR00510">
    <property type="entry name" value="lipA"/>
    <property type="match status" value="1"/>
</dbReference>
<feature type="domain" description="Radical SAM core" evidence="12">
    <location>
        <begin position="160"/>
        <end position="379"/>
    </location>
</feature>
<dbReference type="UniPathway" id="UPA00538">
    <property type="reaction ID" value="UER00593"/>
</dbReference>
<comment type="similarity">
    <text evidence="10">Belongs to the radical SAM superfamily. Lipoyl synthase family.</text>
</comment>
<evidence type="ECO:0000256" key="6">
    <source>
        <dbReference type="ARBA" id="ARBA00023004"/>
    </source>
</evidence>
<evidence type="ECO:0000256" key="10">
    <source>
        <dbReference type="HAMAP-Rule" id="MF_03128"/>
    </source>
</evidence>
<dbReference type="InterPro" id="IPR007197">
    <property type="entry name" value="rSAM"/>
</dbReference>
<proteinExistence type="inferred from homology"/>
<dbReference type="GO" id="GO:0009249">
    <property type="term" value="P:protein lipoylation"/>
    <property type="evidence" value="ECO:0007669"/>
    <property type="project" value="UniProtKB-UniRule"/>
</dbReference>
<evidence type="ECO:0000256" key="11">
    <source>
        <dbReference type="SAM" id="MobiDB-lite"/>
    </source>
</evidence>
<dbReference type="PANTHER" id="PTHR10949:SF0">
    <property type="entry name" value="LIPOYL SYNTHASE, MITOCHONDRIAL"/>
    <property type="match status" value="1"/>
</dbReference>
<dbReference type="GO" id="GO:0051539">
    <property type="term" value="F:4 iron, 4 sulfur cluster binding"/>
    <property type="evidence" value="ECO:0007669"/>
    <property type="project" value="UniProtKB-UniRule"/>
</dbReference>
<keyword evidence="3 10" id="KW-0808">Transferase</keyword>
<feature type="binding site" evidence="10">
    <location>
        <position position="146"/>
    </location>
    <ligand>
        <name>[4Fe-4S] cluster</name>
        <dbReference type="ChEBI" id="CHEBI:49883"/>
        <label>1</label>
    </ligand>
</feature>
<evidence type="ECO:0000256" key="1">
    <source>
        <dbReference type="ARBA" id="ARBA00004173"/>
    </source>
</evidence>
<keyword evidence="8 10" id="KW-0496">Mitochondrion</keyword>
<dbReference type="HAMAP" id="MF_03128">
    <property type="entry name" value="Lipoyl_synth_plantM"/>
    <property type="match status" value="1"/>
</dbReference>
<evidence type="ECO:0000313" key="13">
    <source>
        <dbReference type="EMBL" id="CAD8588664.1"/>
    </source>
</evidence>
<dbReference type="Gene3D" id="3.20.20.70">
    <property type="entry name" value="Aldolase class I"/>
    <property type="match status" value="1"/>
</dbReference>
<sequence length="415" mass="44692">MLSSFARASSSSRASTAVALTRALSSSTIARESGGGAGAAARETRAQGRGEGASALRDADDDDDDSFDKVAQLRQALKVGPNFDDFVKGDAIGGTGHGFAYSVPAPKSLKDKATRKPAWLKREVPGGERYTEIKAKLRELKLATVCEEAKCPNLGECWGGGDGRTATATIMIMGDTCTRGCRFCAVKTSRAPPPLDKDEPTNVSKAIAAWGLDYVVLTSVDRDDIEDQGSGHFAETITKLKASSDILVEALTPDFRGEPELIAKVARSGLDVFAHNVETVPELQRDVRDRRANWDQSIFVLKHAKASGAAITKTSIMLGLGETKEQVIEALKKLREADVDVVTFGQYMRPTKKHLPVVEFVTPEAFAAYQKIAEDLGFLYVASGPMVRSSYRAGEFFLANVIKERKAKATQQAAL</sequence>
<reference evidence="13" key="1">
    <citation type="submission" date="2021-01" db="EMBL/GenBank/DDBJ databases">
        <authorList>
            <person name="Corre E."/>
            <person name="Pelletier E."/>
            <person name="Niang G."/>
            <person name="Scheremetjew M."/>
            <person name="Finn R."/>
            <person name="Kale V."/>
            <person name="Holt S."/>
            <person name="Cochrane G."/>
            <person name="Meng A."/>
            <person name="Brown T."/>
            <person name="Cohen L."/>
        </authorList>
    </citation>
    <scope>NUCLEOTIDE SEQUENCE</scope>
    <source>
        <strain evidence="13">Clade-D-RCC2572</strain>
    </source>
</reference>
<comment type="subcellular location">
    <subcellularLocation>
        <location evidence="1 10">Mitochondrion</location>
    </subcellularLocation>
</comment>
<dbReference type="CDD" id="cd01335">
    <property type="entry name" value="Radical_SAM"/>
    <property type="match status" value="1"/>
</dbReference>
<gene>
    <name evidence="10" type="primary">LIP1</name>
    <name evidence="13" type="ORF">OMED0929_LOCUS7085</name>
</gene>
<evidence type="ECO:0000256" key="9">
    <source>
        <dbReference type="ARBA" id="ARBA00047326"/>
    </source>
</evidence>
<dbReference type="InterPro" id="IPR031691">
    <property type="entry name" value="LIAS_N"/>
</dbReference>
<feature type="region of interest" description="Disordered" evidence="11">
    <location>
        <begin position="28"/>
        <end position="65"/>
    </location>
</feature>
<dbReference type="InterPro" id="IPR003698">
    <property type="entry name" value="Lipoyl_synth"/>
</dbReference>
<evidence type="ECO:0000256" key="8">
    <source>
        <dbReference type="ARBA" id="ARBA00023128"/>
    </source>
</evidence>